<gene>
    <name evidence="2" type="ORF">GPM918_LOCUS38681</name>
    <name evidence="3" type="ORF">SRO942_LOCUS39520</name>
</gene>
<keyword evidence="4" id="KW-1185">Reference proteome</keyword>
<feature type="region of interest" description="Disordered" evidence="1">
    <location>
        <begin position="19"/>
        <end position="45"/>
    </location>
</feature>
<dbReference type="EMBL" id="CAJNOQ010025971">
    <property type="protein sequence ID" value="CAF1541917.1"/>
    <property type="molecule type" value="Genomic_DNA"/>
</dbReference>
<organism evidence="2 4">
    <name type="scientific">Didymodactylos carnosus</name>
    <dbReference type="NCBI Taxonomy" id="1234261"/>
    <lineage>
        <taxon>Eukaryota</taxon>
        <taxon>Metazoa</taxon>
        <taxon>Spiralia</taxon>
        <taxon>Gnathifera</taxon>
        <taxon>Rotifera</taxon>
        <taxon>Eurotatoria</taxon>
        <taxon>Bdelloidea</taxon>
        <taxon>Philodinida</taxon>
        <taxon>Philodinidae</taxon>
        <taxon>Didymodactylos</taxon>
    </lineage>
</organism>
<comment type="caution">
    <text evidence="2">The sequence shown here is derived from an EMBL/GenBank/DDBJ whole genome shotgun (WGS) entry which is preliminary data.</text>
</comment>
<name>A0A815WCY6_9BILA</name>
<feature type="non-terminal residue" evidence="2">
    <location>
        <position position="45"/>
    </location>
</feature>
<evidence type="ECO:0000313" key="4">
    <source>
        <dbReference type="Proteomes" id="UP000663829"/>
    </source>
</evidence>
<reference evidence="2" key="1">
    <citation type="submission" date="2021-02" db="EMBL/GenBank/DDBJ databases">
        <authorList>
            <person name="Nowell W R."/>
        </authorList>
    </citation>
    <scope>NUCLEOTIDE SEQUENCE</scope>
</reference>
<dbReference type="AlphaFoldDB" id="A0A815WCY6"/>
<evidence type="ECO:0000256" key="1">
    <source>
        <dbReference type="SAM" id="MobiDB-lite"/>
    </source>
</evidence>
<protein>
    <submittedName>
        <fullName evidence="2">Uncharacterized protein</fullName>
    </submittedName>
</protein>
<sequence>MDIRTYSKLSMIASELWNSKVPDNNDESEDLSTLDEEADQQFTRH</sequence>
<evidence type="ECO:0000313" key="2">
    <source>
        <dbReference type="EMBL" id="CAF1541917.1"/>
    </source>
</evidence>
<proteinExistence type="predicted"/>
<dbReference type="EMBL" id="CAJOBC010091611">
    <property type="protein sequence ID" value="CAF4402345.1"/>
    <property type="molecule type" value="Genomic_DNA"/>
</dbReference>
<dbReference type="Proteomes" id="UP000663829">
    <property type="component" value="Unassembled WGS sequence"/>
</dbReference>
<feature type="compositionally biased region" description="Acidic residues" evidence="1">
    <location>
        <begin position="24"/>
        <end position="39"/>
    </location>
</feature>
<accession>A0A815WCY6</accession>
<dbReference type="Proteomes" id="UP000681722">
    <property type="component" value="Unassembled WGS sequence"/>
</dbReference>
<evidence type="ECO:0000313" key="3">
    <source>
        <dbReference type="EMBL" id="CAF4402345.1"/>
    </source>
</evidence>